<keyword evidence="6" id="KW-0326">Glycosidase</keyword>
<evidence type="ECO:0000256" key="6">
    <source>
        <dbReference type="ARBA" id="ARBA00023295"/>
    </source>
</evidence>
<name>A0A5J4RPI6_9ZZZZ</name>
<dbReference type="InterPro" id="IPR013780">
    <property type="entry name" value="Glyco_hydro_b"/>
</dbReference>
<dbReference type="InterPro" id="IPR000933">
    <property type="entry name" value="Glyco_hydro_29"/>
</dbReference>
<dbReference type="EMBL" id="SNRY01000933">
    <property type="protein sequence ID" value="KAA6335050.1"/>
    <property type="molecule type" value="Genomic_DNA"/>
</dbReference>
<dbReference type="AlphaFoldDB" id="A0A5J4RPI6"/>
<comment type="function">
    <text evidence="1">Alpha-L-fucosidase is responsible for hydrolyzing the alpha-1,6-linked fucose joined to the reducing-end N-acetylglucosamine of the carbohydrate moieties of glycoproteins.</text>
</comment>
<evidence type="ECO:0000256" key="4">
    <source>
        <dbReference type="ARBA" id="ARBA00022729"/>
    </source>
</evidence>
<dbReference type="Pfam" id="PF16757">
    <property type="entry name" value="Fucosidase_C"/>
    <property type="match status" value="1"/>
</dbReference>
<dbReference type="InterPro" id="IPR031919">
    <property type="entry name" value="Fucosidase_C"/>
</dbReference>
<dbReference type="Gene3D" id="3.20.20.80">
    <property type="entry name" value="Glycosidases"/>
    <property type="match status" value="1"/>
</dbReference>
<evidence type="ECO:0000256" key="3">
    <source>
        <dbReference type="ARBA" id="ARBA00012662"/>
    </source>
</evidence>
<evidence type="ECO:0000313" key="9">
    <source>
        <dbReference type="EMBL" id="KAA6335050.1"/>
    </source>
</evidence>
<gene>
    <name evidence="9" type="ORF">EZS27_016677</name>
</gene>
<dbReference type="SUPFAM" id="SSF51445">
    <property type="entry name" value="(Trans)glycosidases"/>
    <property type="match status" value="1"/>
</dbReference>
<reference evidence="9" key="1">
    <citation type="submission" date="2019-03" db="EMBL/GenBank/DDBJ databases">
        <title>Single cell metagenomics reveals metabolic interactions within the superorganism composed of flagellate Streblomastix strix and complex community of Bacteroidetes bacteria on its surface.</title>
        <authorList>
            <person name="Treitli S.C."/>
            <person name="Kolisko M."/>
            <person name="Husnik F."/>
            <person name="Keeling P."/>
            <person name="Hampl V."/>
        </authorList>
    </citation>
    <scope>NUCLEOTIDE SEQUENCE</scope>
    <source>
        <strain evidence="9">STM</strain>
    </source>
</reference>
<dbReference type="GO" id="GO:0016139">
    <property type="term" value="P:glycoside catabolic process"/>
    <property type="evidence" value="ECO:0007669"/>
    <property type="project" value="TreeGrafter"/>
</dbReference>
<dbReference type="PRINTS" id="PR00741">
    <property type="entry name" value="GLHYDRLASE29"/>
</dbReference>
<evidence type="ECO:0000256" key="2">
    <source>
        <dbReference type="ARBA" id="ARBA00007951"/>
    </source>
</evidence>
<protein>
    <recommendedName>
        <fullName evidence="3">alpha-L-fucosidase</fullName>
        <ecNumber evidence="3">3.2.1.51</ecNumber>
    </recommendedName>
</protein>
<dbReference type="InterPro" id="IPR016286">
    <property type="entry name" value="FUC_metazoa-typ"/>
</dbReference>
<dbReference type="InterPro" id="IPR057739">
    <property type="entry name" value="Glyco_hydro_29_N"/>
</dbReference>
<dbReference type="GO" id="GO:0004560">
    <property type="term" value="F:alpha-L-fucosidase activity"/>
    <property type="evidence" value="ECO:0007669"/>
    <property type="project" value="InterPro"/>
</dbReference>
<sequence length="511" mass="58792">MNKRLMTLLTVASITLSVFAQIENLPMCEGKYKPTDESLKQYKCPEWFRDAKFGIWSVWGPMAVPRRGDWYAKAMYAGEVYDCSKKEFRQASAQYKYHKEHYGHPSEFGYKDLIPLWKAEKWNPEELMKLYKRAGAKYFCTIATHHDNFFLWNSKLHRWNSVNMGPKKDVVGIWKVAATKEGLYFGVTEHLGASYNWFQVAHGADQLGPKAGVPYDGANPEYWDYYHEPSKPGDGGWLTNDPKRQREWYDRIKELTDNYQPDLLYSDCGLPFADVGRTLIAHYYNQNAKQKKAKGVVYTCKEESNSRWVRDYELGVAEGISEHPWQTDTNLGDWIYREGMTFRTAPQVIQMLIDIVSKNGNLLLDVVQTPEGDIGEEQTNILENIAEWMQDNGEAIFGTRPWKVYGEGPSVTEQQEKGMFLGLKDMRSYKQGDLRFTMKGKTLYAFSMEKPEGDIHISSLGLKTATGQKIKSITLLGSKEKIKWSQNKDEVLIQRPAQLPAYKTVAFAIKL</sequence>
<dbReference type="EC" id="3.2.1.51" evidence="3"/>
<dbReference type="GO" id="GO:0006004">
    <property type="term" value="P:fucose metabolic process"/>
    <property type="evidence" value="ECO:0007669"/>
    <property type="project" value="InterPro"/>
</dbReference>
<dbReference type="SMART" id="SM00812">
    <property type="entry name" value="Alpha_L_fucos"/>
    <property type="match status" value="1"/>
</dbReference>
<dbReference type="Pfam" id="PF01120">
    <property type="entry name" value="Alpha_L_fucos"/>
    <property type="match status" value="1"/>
</dbReference>
<evidence type="ECO:0000259" key="7">
    <source>
        <dbReference type="Pfam" id="PF01120"/>
    </source>
</evidence>
<dbReference type="GO" id="GO:0005764">
    <property type="term" value="C:lysosome"/>
    <property type="evidence" value="ECO:0007669"/>
    <property type="project" value="TreeGrafter"/>
</dbReference>
<feature type="domain" description="Alpha-L-fucosidase C-terminal" evidence="8">
    <location>
        <begin position="432"/>
        <end position="510"/>
    </location>
</feature>
<evidence type="ECO:0000259" key="8">
    <source>
        <dbReference type="Pfam" id="PF16757"/>
    </source>
</evidence>
<comment type="similarity">
    <text evidence="2">Belongs to the glycosyl hydrolase 29 family.</text>
</comment>
<feature type="domain" description="Glycoside hydrolase family 29 N-terminal" evidence="7">
    <location>
        <begin position="29"/>
        <end position="394"/>
    </location>
</feature>
<evidence type="ECO:0000256" key="1">
    <source>
        <dbReference type="ARBA" id="ARBA00004071"/>
    </source>
</evidence>
<keyword evidence="4" id="KW-0732">Signal</keyword>
<organism evidence="9">
    <name type="scientific">termite gut metagenome</name>
    <dbReference type="NCBI Taxonomy" id="433724"/>
    <lineage>
        <taxon>unclassified sequences</taxon>
        <taxon>metagenomes</taxon>
        <taxon>organismal metagenomes</taxon>
    </lineage>
</organism>
<accession>A0A5J4RPI6</accession>
<comment type="caution">
    <text evidence="9">The sequence shown here is derived from an EMBL/GenBank/DDBJ whole genome shotgun (WGS) entry which is preliminary data.</text>
</comment>
<dbReference type="PANTHER" id="PTHR10030">
    <property type="entry name" value="ALPHA-L-FUCOSIDASE"/>
    <property type="match status" value="1"/>
</dbReference>
<dbReference type="PANTHER" id="PTHR10030:SF37">
    <property type="entry name" value="ALPHA-L-FUCOSIDASE-RELATED"/>
    <property type="match status" value="1"/>
</dbReference>
<proteinExistence type="inferred from homology"/>
<dbReference type="InterPro" id="IPR017853">
    <property type="entry name" value="GH"/>
</dbReference>
<dbReference type="Gene3D" id="2.60.40.1180">
    <property type="entry name" value="Golgi alpha-mannosidase II"/>
    <property type="match status" value="1"/>
</dbReference>
<keyword evidence="5" id="KW-0378">Hydrolase</keyword>
<evidence type="ECO:0000256" key="5">
    <source>
        <dbReference type="ARBA" id="ARBA00022801"/>
    </source>
</evidence>
<dbReference type="PIRSF" id="PIRSF001092">
    <property type="entry name" value="Alpha-L-fucosidase"/>
    <property type="match status" value="1"/>
</dbReference>